<keyword evidence="2 3" id="KW-0732">Signal</keyword>
<protein>
    <submittedName>
        <fullName evidence="5">Arginine ABC transporter substrate-binding protein</fullName>
    </submittedName>
</protein>
<dbReference type="AlphaFoldDB" id="A0A0W0XDA4"/>
<dbReference type="Proteomes" id="UP000054858">
    <property type="component" value="Unassembled WGS sequence"/>
</dbReference>
<evidence type="ECO:0000313" key="5">
    <source>
        <dbReference type="EMBL" id="KTD42541.1"/>
    </source>
</evidence>
<gene>
    <name evidence="5" type="ORF">Loak_0735</name>
</gene>
<accession>A0A0W0XDA4</accession>
<dbReference type="Pfam" id="PF00497">
    <property type="entry name" value="SBP_bac_3"/>
    <property type="match status" value="1"/>
</dbReference>
<feature type="signal peptide" evidence="3">
    <location>
        <begin position="1"/>
        <end position="20"/>
    </location>
</feature>
<comment type="similarity">
    <text evidence="1">Belongs to the bacterial solute-binding protein 3 family.</text>
</comment>
<comment type="caution">
    <text evidence="5">The sequence shown here is derived from an EMBL/GenBank/DDBJ whole genome shotgun (WGS) entry which is preliminary data.</text>
</comment>
<dbReference type="EMBL" id="LNYP01000009">
    <property type="protein sequence ID" value="KTD42541.1"/>
    <property type="molecule type" value="Genomic_DNA"/>
</dbReference>
<organism evidence="5 6">
    <name type="scientific">Legionella oakridgensis</name>
    <dbReference type="NCBI Taxonomy" id="29423"/>
    <lineage>
        <taxon>Bacteria</taxon>
        <taxon>Pseudomonadati</taxon>
        <taxon>Pseudomonadota</taxon>
        <taxon>Gammaproteobacteria</taxon>
        <taxon>Legionellales</taxon>
        <taxon>Legionellaceae</taxon>
        <taxon>Legionella</taxon>
    </lineage>
</organism>
<evidence type="ECO:0000256" key="1">
    <source>
        <dbReference type="ARBA" id="ARBA00010333"/>
    </source>
</evidence>
<dbReference type="SMART" id="SM00062">
    <property type="entry name" value="PBPb"/>
    <property type="match status" value="1"/>
</dbReference>
<feature type="domain" description="Solute-binding protein family 3/N-terminal" evidence="4">
    <location>
        <begin position="21"/>
        <end position="242"/>
    </location>
</feature>
<sequence>MKKSFYVILIFFTNCLAANATIKIGTPIYDPPYAVYGKISGVSGADINLMNIICNRLGWDCEYVPMKYDQLLSALDENKIDFAIGALIIPEEKQNKYIYTLPYMISQAGFLTMTTSPIHSIKELQNKRVGVLQGRGYHNYLYQNFLDKFTIITYKNPRKLLTDLRNGTVDAIFANYLSVLYLEHQYPTYIKALREPINVGNGLGIAALPDNQRQVDQINNIILQLESDGTFIKLYNYNFEFID</sequence>
<evidence type="ECO:0000313" key="6">
    <source>
        <dbReference type="Proteomes" id="UP000054858"/>
    </source>
</evidence>
<proteinExistence type="inferred from homology"/>
<dbReference type="InterPro" id="IPR001638">
    <property type="entry name" value="Solute-binding_3/MltF_N"/>
</dbReference>
<evidence type="ECO:0000256" key="2">
    <source>
        <dbReference type="ARBA" id="ARBA00022729"/>
    </source>
</evidence>
<dbReference type="PATRIC" id="fig|29423.5.peg.764"/>
<reference evidence="5 6" key="1">
    <citation type="submission" date="2015-11" db="EMBL/GenBank/DDBJ databases">
        <title>Genomic analysis of 38 Legionella species identifies large and diverse effector repertoires.</title>
        <authorList>
            <person name="Burstein D."/>
            <person name="Amaro F."/>
            <person name="Zusman T."/>
            <person name="Lifshitz Z."/>
            <person name="Cohen O."/>
            <person name="Gilbert J.A."/>
            <person name="Pupko T."/>
            <person name="Shuman H.A."/>
            <person name="Segal G."/>
        </authorList>
    </citation>
    <scope>NUCLEOTIDE SEQUENCE [LARGE SCALE GENOMIC DNA]</scope>
    <source>
        <strain evidence="5 6">Oak Ridge-10</strain>
    </source>
</reference>
<dbReference type="CDD" id="cd13622">
    <property type="entry name" value="PBP2_Arg_3"/>
    <property type="match status" value="1"/>
</dbReference>
<dbReference type="Gene3D" id="3.40.190.10">
    <property type="entry name" value="Periplasmic binding protein-like II"/>
    <property type="match status" value="2"/>
</dbReference>
<dbReference type="RefSeq" id="WP_035895601.1">
    <property type="nucleotide sequence ID" value="NZ_LCUA01000030.1"/>
</dbReference>
<dbReference type="PANTHER" id="PTHR35936:SF19">
    <property type="entry name" value="AMINO-ACID-BINDING PROTEIN YXEM-RELATED"/>
    <property type="match status" value="1"/>
</dbReference>
<feature type="chain" id="PRO_5044241885" evidence="3">
    <location>
        <begin position="21"/>
        <end position="243"/>
    </location>
</feature>
<dbReference type="PANTHER" id="PTHR35936">
    <property type="entry name" value="MEMBRANE-BOUND LYTIC MUREIN TRANSGLYCOSYLASE F"/>
    <property type="match status" value="1"/>
</dbReference>
<evidence type="ECO:0000256" key="3">
    <source>
        <dbReference type="SAM" id="SignalP"/>
    </source>
</evidence>
<dbReference type="SUPFAM" id="SSF53850">
    <property type="entry name" value="Periplasmic binding protein-like II"/>
    <property type="match status" value="1"/>
</dbReference>
<name>A0A0W0XDA4_9GAMM</name>
<evidence type="ECO:0000259" key="4">
    <source>
        <dbReference type="SMART" id="SM00062"/>
    </source>
</evidence>